<gene>
    <name evidence="2" type="ORF">BKP45_08690</name>
</gene>
<feature type="signal peptide" evidence="1">
    <location>
        <begin position="1"/>
        <end position="19"/>
    </location>
</feature>
<dbReference type="Proteomes" id="UP000180057">
    <property type="component" value="Unassembled WGS sequence"/>
</dbReference>
<name>A0A1S2M7I9_9BACI</name>
<dbReference type="STRING" id="472963.BKP45_08690"/>
<reference evidence="2 3" key="1">
    <citation type="submission" date="2016-10" db="EMBL/GenBank/DDBJ databases">
        <title>Draft genome sequences of four alkaliphilic bacteria belonging to the Anaerobacillus genus.</title>
        <authorList>
            <person name="Bassil N.M."/>
            <person name="Lloyd J.R."/>
        </authorList>
    </citation>
    <scope>NUCLEOTIDE SEQUENCE [LARGE SCALE GENOMIC DNA]</scope>
    <source>
        <strain evidence="2 3">DSM 22531</strain>
    </source>
</reference>
<dbReference type="AlphaFoldDB" id="A0A1S2M7I9"/>
<dbReference type="RefSeq" id="WP_071389338.1">
    <property type="nucleotide sequence ID" value="NZ_MLQS01000008.1"/>
</dbReference>
<evidence type="ECO:0000256" key="1">
    <source>
        <dbReference type="SAM" id="SignalP"/>
    </source>
</evidence>
<comment type="caution">
    <text evidence="2">The sequence shown here is derived from an EMBL/GenBank/DDBJ whole genome shotgun (WGS) entry which is preliminary data.</text>
</comment>
<feature type="chain" id="PRO_5039301423" evidence="1">
    <location>
        <begin position="20"/>
        <end position="202"/>
    </location>
</feature>
<proteinExistence type="predicted"/>
<dbReference type="OrthoDB" id="2456338at2"/>
<evidence type="ECO:0000313" key="3">
    <source>
        <dbReference type="Proteomes" id="UP000180057"/>
    </source>
</evidence>
<dbReference type="PROSITE" id="PS51257">
    <property type="entry name" value="PROKAR_LIPOPROTEIN"/>
    <property type="match status" value="1"/>
</dbReference>
<sequence length="202" mass="22761">MKKLLIITIVTMLAFTLSACGNNNVKSNTIVDAELTDREKGILSTTSNQSFVFDFKIEREYKEVSVWIEKYEFGKLVDEKIGHLTTEVMNNGSIILTIIDLDVIENQTLFNIGINSNGGTGSVRTSDIVSTKGTAGRSIVWGNMSEEMDVTNEQMVLASIGYSWDEGSMVSFSSEFYRDIERRINELENHEVVYLLRSKFTK</sequence>
<protein>
    <submittedName>
        <fullName evidence="2">Uncharacterized protein</fullName>
    </submittedName>
</protein>
<dbReference type="EMBL" id="MLQS01000008">
    <property type="protein sequence ID" value="OIJ20709.1"/>
    <property type="molecule type" value="Genomic_DNA"/>
</dbReference>
<keyword evidence="3" id="KW-1185">Reference proteome</keyword>
<keyword evidence="1" id="KW-0732">Signal</keyword>
<accession>A0A1S2M7I9</accession>
<evidence type="ECO:0000313" key="2">
    <source>
        <dbReference type="EMBL" id="OIJ20709.1"/>
    </source>
</evidence>
<organism evidence="2 3">
    <name type="scientific">Anaerobacillus alkalidiazotrophicus</name>
    <dbReference type="NCBI Taxonomy" id="472963"/>
    <lineage>
        <taxon>Bacteria</taxon>
        <taxon>Bacillati</taxon>
        <taxon>Bacillota</taxon>
        <taxon>Bacilli</taxon>
        <taxon>Bacillales</taxon>
        <taxon>Bacillaceae</taxon>
        <taxon>Anaerobacillus</taxon>
    </lineage>
</organism>